<feature type="chain" id="PRO_5026988328" evidence="1">
    <location>
        <begin position="17"/>
        <end position="231"/>
    </location>
</feature>
<accession>A0A6J7ZYV2</accession>
<name>A0A6J7ZYV2_MYTCO</name>
<gene>
    <name evidence="2" type="ORF">MCOR_1381</name>
</gene>
<evidence type="ECO:0000313" key="3">
    <source>
        <dbReference type="Proteomes" id="UP000507470"/>
    </source>
</evidence>
<dbReference type="AlphaFoldDB" id="A0A6J7ZYV2"/>
<keyword evidence="3" id="KW-1185">Reference proteome</keyword>
<evidence type="ECO:0000256" key="1">
    <source>
        <dbReference type="SAM" id="SignalP"/>
    </source>
</evidence>
<feature type="signal peptide" evidence="1">
    <location>
        <begin position="1"/>
        <end position="16"/>
    </location>
</feature>
<dbReference type="OrthoDB" id="6140297at2759"/>
<evidence type="ECO:0000313" key="2">
    <source>
        <dbReference type="EMBL" id="CAC5357917.1"/>
    </source>
</evidence>
<keyword evidence="1" id="KW-0732">Signal</keyword>
<reference evidence="2 3" key="1">
    <citation type="submission" date="2020-06" db="EMBL/GenBank/DDBJ databases">
        <authorList>
            <person name="Li R."/>
            <person name="Bekaert M."/>
        </authorList>
    </citation>
    <scope>NUCLEOTIDE SEQUENCE [LARGE SCALE GENOMIC DNA]</scope>
    <source>
        <strain evidence="3">wild</strain>
    </source>
</reference>
<organism evidence="2 3">
    <name type="scientific">Mytilus coruscus</name>
    <name type="common">Sea mussel</name>
    <dbReference type="NCBI Taxonomy" id="42192"/>
    <lineage>
        <taxon>Eukaryota</taxon>
        <taxon>Metazoa</taxon>
        <taxon>Spiralia</taxon>
        <taxon>Lophotrochozoa</taxon>
        <taxon>Mollusca</taxon>
        <taxon>Bivalvia</taxon>
        <taxon>Autobranchia</taxon>
        <taxon>Pteriomorphia</taxon>
        <taxon>Mytilida</taxon>
        <taxon>Mytiloidea</taxon>
        <taxon>Mytilidae</taxon>
        <taxon>Mytilinae</taxon>
        <taxon>Mytilus</taxon>
    </lineage>
</organism>
<dbReference type="Proteomes" id="UP000507470">
    <property type="component" value="Unassembled WGS sequence"/>
</dbReference>
<proteinExistence type="predicted"/>
<dbReference type="EMBL" id="CACVKT020000270">
    <property type="protein sequence ID" value="CAC5357917.1"/>
    <property type="molecule type" value="Genomic_DNA"/>
</dbReference>
<sequence length="231" mass="26723">MFTLLLFLLSVHHVRGWNMWESDWTTVFVACSGNGKSVWDAWKGYAGVTCEASSVIEDADTCKQSHQSDPILNEWRSSRIEQVRLRLWKDGEIVVEMIFNGTDTNKFNWFAQSKLLSSSYSDIGELDARFTFFSSYGYGYGVNRRFYINKSNYLGCDVDAGWMFVKDVGYGADCLFDSYKKYPYFLYATNYHSGVWQRDGDYDFADMMSIQVHQGEEEKKGTTTLEEPEEM</sequence>
<protein>
    <submittedName>
        <fullName evidence="2">Uncharacterized protein</fullName>
    </submittedName>
</protein>